<dbReference type="SUPFAM" id="SSF54427">
    <property type="entry name" value="NTF2-like"/>
    <property type="match status" value="1"/>
</dbReference>
<evidence type="ECO:0000313" key="2">
    <source>
        <dbReference type="EMBL" id="PKV81358.1"/>
    </source>
</evidence>
<dbReference type="RefSeq" id="WP_101467099.1">
    <property type="nucleotide sequence ID" value="NZ_PJMW01000002.1"/>
</dbReference>
<dbReference type="Pfam" id="PF12680">
    <property type="entry name" value="SnoaL_2"/>
    <property type="match status" value="1"/>
</dbReference>
<dbReference type="InterPro" id="IPR032710">
    <property type="entry name" value="NTF2-like_dom_sf"/>
</dbReference>
<organism evidence="2 3">
    <name type="scientific">Nocardia fluminea</name>
    <dbReference type="NCBI Taxonomy" id="134984"/>
    <lineage>
        <taxon>Bacteria</taxon>
        <taxon>Bacillati</taxon>
        <taxon>Actinomycetota</taxon>
        <taxon>Actinomycetes</taxon>
        <taxon>Mycobacteriales</taxon>
        <taxon>Nocardiaceae</taxon>
        <taxon>Nocardia</taxon>
    </lineage>
</organism>
<dbReference type="InterPro" id="IPR037401">
    <property type="entry name" value="SnoaL-like"/>
</dbReference>
<evidence type="ECO:0000259" key="1">
    <source>
        <dbReference type="Pfam" id="PF12680"/>
    </source>
</evidence>
<dbReference type="EMBL" id="PJMW01000002">
    <property type="protein sequence ID" value="PKV81358.1"/>
    <property type="molecule type" value="Genomic_DNA"/>
</dbReference>
<dbReference type="Proteomes" id="UP000233766">
    <property type="component" value="Unassembled WGS sequence"/>
</dbReference>
<feature type="domain" description="SnoaL-like" evidence="1">
    <location>
        <begin position="18"/>
        <end position="118"/>
    </location>
</feature>
<proteinExistence type="predicted"/>
<sequence length="130" mass="13994">MTTSTPAPQTTTSVADLFLTALIQRDFAAMASYLAPAVVLRGLIPPGPFTEVGPEPAIARFRGWFGGPDDFAVVDSGRERIGAKLAMHWMVRMNPAVGTPRLAEQRAYLTTDDGTITSIDLVCTGWQPTE</sequence>
<evidence type="ECO:0000313" key="3">
    <source>
        <dbReference type="Proteomes" id="UP000233766"/>
    </source>
</evidence>
<protein>
    <submittedName>
        <fullName evidence="2">SnoaL-like protein</fullName>
    </submittedName>
</protein>
<gene>
    <name evidence="2" type="ORF">ATK86_5823</name>
</gene>
<keyword evidence="3" id="KW-1185">Reference proteome</keyword>
<reference evidence="2 3" key="1">
    <citation type="submission" date="2017-12" db="EMBL/GenBank/DDBJ databases">
        <title>Sequencing the genomes of 1000 Actinobacteria strains.</title>
        <authorList>
            <person name="Klenk H.-P."/>
        </authorList>
    </citation>
    <scope>NUCLEOTIDE SEQUENCE [LARGE SCALE GENOMIC DNA]</scope>
    <source>
        <strain evidence="2 3">DSM 44489</strain>
    </source>
</reference>
<accession>A0A2N3VIA1</accession>
<dbReference type="OrthoDB" id="4632109at2"/>
<comment type="caution">
    <text evidence="2">The sequence shown here is derived from an EMBL/GenBank/DDBJ whole genome shotgun (WGS) entry which is preliminary data.</text>
</comment>
<dbReference type="AlphaFoldDB" id="A0A2N3VIA1"/>
<name>A0A2N3VIA1_9NOCA</name>
<dbReference type="Gene3D" id="3.10.450.50">
    <property type="match status" value="1"/>
</dbReference>